<dbReference type="Proteomes" id="UP000284375">
    <property type="component" value="Unassembled WGS sequence"/>
</dbReference>
<reference evidence="2 3" key="1">
    <citation type="submission" date="2015-09" db="EMBL/GenBank/DDBJ databases">
        <title>Host preference determinants of Valsa canker pathogens revealed by comparative genomics.</title>
        <authorList>
            <person name="Yin Z."/>
            <person name="Huang L."/>
        </authorList>
    </citation>
    <scope>NUCLEOTIDE SEQUENCE [LARGE SCALE GENOMIC DNA]</scope>
    <source>
        <strain evidence="2 3">YSFL</strain>
    </source>
</reference>
<feature type="compositionally biased region" description="Basic and acidic residues" evidence="1">
    <location>
        <begin position="178"/>
        <end position="203"/>
    </location>
</feature>
<dbReference type="AlphaFoldDB" id="A0A423WDS3"/>
<gene>
    <name evidence="2" type="ORF">VSDG_02196</name>
</gene>
<protein>
    <submittedName>
        <fullName evidence="2">Uncharacterized protein</fullName>
    </submittedName>
</protein>
<name>A0A423WDS3_CYTCH</name>
<feature type="compositionally biased region" description="Basic and acidic residues" evidence="1">
    <location>
        <begin position="316"/>
        <end position="325"/>
    </location>
</feature>
<feature type="region of interest" description="Disordered" evidence="1">
    <location>
        <begin position="304"/>
        <end position="354"/>
    </location>
</feature>
<dbReference type="EMBL" id="LJZO01000006">
    <property type="protein sequence ID" value="ROW01532.1"/>
    <property type="molecule type" value="Genomic_DNA"/>
</dbReference>
<organism evidence="2 3">
    <name type="scientific">Cytospora chrysosperma</name>
    <name type="common">Cytospora canker fungus</name>
    <name type="synonym">Sphaeria chrysosperma</name>
    <dbReference type="NCBI Taxonomy" id="252740"/>
    <lineage>
        <taxon>Eukaryota</taxon>
        <taxon>Fungi</taxon>
        <taxon>Dikarya</taxon>
        <taxon>Ascomycota</taxon>
        <taxon>Pezizomycotina</taxon>
        <taxon>Sordariomycetes</taxon>
        <taxon>Sordariomycetidae</taxon>
        <taxon>Diaporthales</taxon>
        <taxon>Cytosporaceae</taxon>
        <taxon>Cytospora</taxon>
    </lineage>
</organism>
<dbReference type="OrthoDB" id="10479959at2759"/>
<accession>A0A423WDS3</accession>
<sequence>MCIQIYRRCICGHREKNGPPQRCEKAHKASRIQYYVSFAGPKIGGDGYCAKKKEDSFGVPEPCQQCKAEGGIVTRIGGSNPIKRPDANLSGQAYSYGGGLTSRSGGAQGLAPLPPPKAHLSSPYSNERYRRAPPSSHHTQPQQPQQPQGYQDQARRPSKYENPRTPPLPPSRSTKYAPEPDSKVRKQSEQYSKKTLREAEKVSKDRKKKGASGPSDSVDDIRARAIAKAREQKPLPELPTSRQSSSRHRRAAPPAAPHEAAYPDLRHHPAMKSDVQLAAHHEAFTTGTHYDEATRRFQDSMVRRGAASHPNTHSHGSREPPDRNPRRYATTRTEHDRYQQQQRQQQQPYVAPYGGYGLGRFGASPLNYSPPETEISAFNVTQKLPYTYR</sequence>
<feature type="compositionally biased region" description="Basic and acidic residues" evidence="1">
    <location>
        <begin position="219"/>
        <end position="234"/>
    </location>
</feature>
<proteinExistence type="predicted"/>
<comment type="caution">
    <text evidence="2">The sequence shown here is derived from an EMBL/GenBank/DDBJ whole genome shotgun (WGS) entry which is preliminary data.</text>
</comment>
<feature type="compositionally biased region" description="Basic and acidic residues" evidence="1">
    <location>
        <begin position="153"/>
        <end position="162"/>
    </location>
</feature>
<keyword evidence="3" id="KW-1185">Reference proteome</keyword>
<feature type="region of interest" description="Disordered" evidence="1">
    <location>
        <begin position="105"/>
        <end position="263"/>
    </location>
</feature>
<evidence type="ECO:0000313" key="3">
    <source>
        <dbReference type="Proteomes" id="UP000284375"/>
    </source>
</evidence>
<evidence type="ECO:0000256" key="1">
    <source>
        <dbReference type="SAM" id="MobiDB-lite"/>
    </source>
</evidence>
<evidence type="ECO:0000313" key="2">
    <source>
        <dbReference type="EMBL" id="ROW01532.1"/>
    </source>
</evidence>